<keyword evidence="1" id="KW-0805">Transcription regulation</keyword>
<evidence type="ECO:0000256" key="6">
    <source>
        <dbReference type="SAM" id="Phobius"/>
    </source>
</evidence>
<dbReference type="AlphaFoldDB" id="A0A410FU44"/>
<dbReference type="InterPro" id="IPR041490">
    <property type="entry name" value="KstR2_TetR_C"/>
</dbReference>
<dbReference type="InterPro" id="IPR009057">
    <property type="entry name" value="Homeodomain-like_sf"/>
</dbReference>
<dbReference type="Gene3D" id="1.10.10.60">
    <property type="entry name" value="Homeodomain-like"/>
    <property type="match status" value="1"/>
</dbReference>
<feature type="compositionally biased region" description="Low complexity" evidence="5">
    <location>
        <begin position="204"/>
        <end position="214"/>
    </location>
</feature>
<evidence type="ECO:0000259" key="7">
    <source>
        <dbReference type="PROSITE" id="PS50977"/>
    </source>
</evidence>
<name>A0A410FU44_BIPS1</name>
<dbReference type="InterPro" id="IPR050109">
    <property type="entry name" value="HTH-type_TetR-like_transc_reg"/>
</dbReference>
<proteinExistence type="predicted"/>
<dbReference type="Pfam" id="PF00440">
    <property type="entry name" value="TetR_N"/>
    <property type="match status" value="2"/>
</dbReference>
<keyword evidence="3" id="KW-0804">Transcription</keyword>
<feature type="region of interest" description="Disordered" evidence="5">
    <location>
        <begin position="204"/>
        <end position="230"/>
    </location>
</feature>
<feature type="DNA-binding region" description="H-T-H motif" evidence="4">
    <location>
        <begin position="42"/>
        <end position="61"/>
    </location>
</feature>
<accession>A0A410FU44</accession>
<dbReference type="Pfam" id="PF17932">
    <property type="entry name" value="TetR_C_24"/>
    <property type="match status" value="1"/>
</dbReference>
<evidence type="ECO:0000256" key="4">
    <source>
        <dbReference type="PROSITE-ProRule" id="PRU00335"/>
    </source>
</evidence>
<evidence type="ECO:0000256" key="3">
    <source>
        <dbReference type="ARBA" id="ARBA00023163"/>
    </source>
</evidence>
<dbReference type="KEGG" id="bih:BIP78_0833"/>
<dbReference type="PANTHER" id="PTHR30055">
    <property type="entry name" value="HTH-TYPE TRANSCRIPTIONAL REGULATOR RUTR"/>
    <property type="match status" value="1"/>
</dbReference>
<dbReference type="Proteomes" id="UP000287233">
    <property type="component" value="Chromosome"/>
</dbReference>
<feature type="domain" description="HTH tetR-type" evidence="7">
    <location>
        <begin position="19"/>
        <end position="79"/>
    </location>
</feature>
<evidence type="ECO:0000256" key="1">
    <source>
        <dbReference type="ARBA" id="ARBA00023015"/>
    </source>
</evidence>
<organism evidence="8 9">
    <name type="scientific">Bipolaricaulis sibiricus</name>
    <dbReference type="NCBI Taxonomy" id="2501609"/>
    <lineage>
        <taxon>Bacteria</taxon>
        <taxon>Candidatus Bipolaricaulota</taxon>
        <taxon>Candidatus Bipolaricaulia</taxon>
        <taxon>Candidatus Bipolaricaulales</taxon>
        <taxon>Candidatus Bipolaricaulaceae</taxon>
        <taxon>Candidatus Bipolaricaulis</taxon>
    </lineage>
</organism>
<gene>
    <name evidence="8" type="ORF">BIP78_0833</name>
</gene>
<feature type="transmembrane region" description="Helical" evidence="6">
    <location>
        <begin position="160"/>
        <end position="179"/>
    </location>
</feature>
<dbReference type="PRINTS" id="PR00455">
    <property type="entry name" value="HTHTETR"/>
</dbReference>
<dbReference type="PANTHER" id="PTHR30055:SF234">
    <property type="entry name" value="HTH-TYPE TRANSCRIPTIONAL REGULATOR BETI"/>
    <property type="match status" value="1"/>
</dbReference>
<dbReference type="EMBL" id="CP034928">
    <property type="protein sequence ID" value="QAA76599.1"/>
    <property type="molecule type" value="Genomic_DNA"/>
</dbReference>
<dbReference type="PROSITE" id="PS50977">
    <property type="entry name" value="HTH_TETR_2"/>
    <property type="match status" value="2"/>
</dbReference>
<feature type="DNA-binding region" description="H-T-H motif" evidence="4">
    <location>
        <begin position="255"/>
        <end position="274"/>
    </location>
</feature>
<protein>
    <submittedName>
        <fullName evidence="8">Transcriptional regulator, AcrR family</fullName>
    </submittedName>
</protein>
<sequence length="418" mass="46478">MGTRGQRASTRLPRTTRGQRTLERILSNAEDVFRERGYDGASVSAICRRAGIAQGTFYLYFANKEELYVRLVEGLQHKLIVRLRGARATGHRPTERLLHAYATLLDFISENAGTFQVFREAEFVSPEIPMRFYGAICDELVAVIREGIRTGDFRDADPEVVAYGVLGVVFFLALRYVMWGGGAVPDAARRVGADLIRRGIAGPGPVVDDGQGPPTVHAATGVPEAESGEGAEATRRAILRAAERAFGQAGFHRTTISTITYLADVGQGTFYLHFPSKVAVFSELVREISRQFRRRQTLAARACRDRRMAEVAGLRSFLRWVRDHPGAYRIVREAEFVDEGVGKWYYTRLAEGYVRGLAGGMDRGEIRRCDPEALSYALLGIAHFSGQRWALWEEPGRPAEEVLPSLTEFILHGVERAA</sequence>
<dbReference type="SUPFAM" id="SSF46689">
    <property type="entry name" value="Homeodomain-like"/>
    <property type="match status" value="2"/>
</dbReference>
<dbReference type="PROSITE" id="PS01081">
    <property type="entry name" value="HTH_TETR_1"/>
    <property type="match status" value="2"/>
</dbReference>
<keyword evidence="6" id="KW-0472">Membrane</keyword>
<dbReference type="GO" id="GO:0000976">
    <property type="term" value="F:transcription cis-regulatory region binding"/>
    <property type="evidence" value="ECO:0007669"/>
    <property type="project" value="TreeGrafter"/>
</dbReference>
<dbReference type="InterPro" id="IPR023772">
    <property type="entry name" value="DNA-bd_HTH_TetR-type_CS"/>
</dbReference>
<keyword evidence="2 4" id="KW-0238">DNA-binding</keyword>
<dbReference type="InterPro" id="IPR036271">
    <property type="entry name" value="Tet_transcr_reg_TetR-rel_C_sf"/>
</dbReference>
<dbReference type="SUPFAM" id="SSF48498">
    <property type="entry name" value="Tetracyclin repressor-like, C-terminal domain"/>
    <property type="match status" value="2"/>
</dbReference>
<keyword evidence="6" id="KW-0812">Transmembrane</keyword>
<dbReference type="Gene3D" id="1.10.357.10">
    <property type="entry name" value="Tetracycline Repressor, domain 2"/>
    <property type="match status" value="2"/>
</dbReference>
<keyword evidence="6" id="KW-1133">Transmembrane helix</keyword>
<reference evidence="9" key="1">
    <citation type="submission" date="2018-12" db="EMBL/GenBank/DDBJ databases">
        <title>Complete genome sequence of an uncultured bacterium of the candidate phylum Bipolaricaulota.</title>
        <authorList>
            <person name="Kadnikov V.V."/>
            <person name="Mardanov A.V."/>
            <person name="Beletsky A.V."/>
            <person name="Frank Y.A."/>
            <person name="Karnachuk O.V."/>
            <person name="Ravin N.V."/>
        </authorList>
    </citation>
    <scope>NUCLEOTIDE SEQUENCE [LARGE SCALE GENOMIC DNA]</scope>
</reference>
<feature type="domain" description="HTH tetR-type" evidence="7">
    <location>
        <begin position="232"/>
        <end position="292"/>
    </location>
</feature>
<evidence type="ECO:0000256" key="5">
    <source>
        <dbReference type="SAM" id="MobiDB-lite"/>
    </source>
</evidence>
<dbReference type="InterPro" id="IPR001647">
    <property type="entry name" value="HTH_TetR"/>
</dbReference>
<evidence type="ECO:0000256" key="2">
    <source>
        <dbReference type="ARBA" id="ARBA00023125"/>
    </source>
</evidence>
<evidence type="ECO:0000313" key="8">
    <source>
        <dbReference type="EMBL" id="QAA76599.1"/>
    </source>
</evidence>
<evidence type="ECO:0000313" key="9">
    <source>
        <dbReference type="Proteomes" id="UP000287233"/>
    </source>
</evidence>
<dbReference type="GO" id="GO:0003700">
    <property type="term" value="F:DNA-binding transcription factor activity"/>
    <property type="evidence" value="ECO:0007669"/>
    <property type="project" value="TreeGrafter"/>
</dbReference>